<comment type="caution">
    <text evidence="9">The sequence shown here is derived from an EMBL/GenBank/DDBJ whole genome shotgun (WGS) entry which is preliminary data.</text>
</comment>
<evidence type="ECO:0000313" key="10">
    <source>
        <dbReference type="Proteomes" id="UP000320048"/>
    </source>
</evidence>
<dbReference type="InterPro" id="IPR020069">
    <property type="entry name" value="Ribosomal_bL9_C"/>
</dbReference>
<evidence type="ECO:0000256" key="5">
    <source>
        <dbReference type="ARBA" id="ARBA00023274"/>
    </source>
</evidence>
<evidence type="ECO:0000256" key="4">
    <source>
        <dbReference type="ARBA" id="ARBA00022980"/>
    </source>
</evidence>
<feature type="domain" description="Ribosomal protein L9" evidence="8">
    <location>
        <begin position="13"/>
        <end position="40"/>
    </location>
</feature>
<sequence>MKIILLKDVPTLGQAGEVREVKEGYAHHYLIPRGLAAPATTGNLQHLQETLKAGQDREARITHHTLDLKAKLEGLVVEVRAKAGEGGRLFGSVTAQDIAEAIARKGIEISKKQIDLPEPIKAAGFYRVPVRLHPKTSAMVEVNVVATA</sequence>
<dbReference type="InterPro" id="IPR020594">
    <property type="entry name" value="Ribosomal_bL9_bac/chp"/>
</dbReference>
<comment type="function">
    <text evidence="7">Binds to the 23S rRNA.</text>
</comment>
<dbReference type="InterPro" id="IPR009027">
    <property type="entry name" value="Ribosomal_bL9/RNase_H1_N"/>
</dbReference>
<dbReference type="Pfam" id="PF01281">
    <property type="entry name" value="Ribosomal_L9_N"/>
    <property type="match status" value="1"/>
</dbReference>
<keyword evidence="4 7" id="KW-0689">Ribosomal protein</keyword>
<dbReference type="Proteomes" id="UP000320048">
    <property type="component" value="Unassembled WGS sequence"/>
</dbReference>
<dbReference type="PANTHER" id="PTHR21368">
    <property type="entry name" value="50S RIBOSOMAL PROTEIN L9"/>
    <property type="match status" value="1"/>
</dbReference>
<dbReference type="InterPro" id="IPR020070">
    <property type="entry name" value="Ribosomal_bL9_N"/>
</dbReference>
<protein>
    <recommendedName>
        <fullName evidence="6 7">Large ribosomal subunit protein bL9</fullName>
    </recommendedName>
</protein>
<dbReference type="NCBIfam" id="TIGR00158">
    <property type="entry name" value="L9"/>
    <property type="match status" value="1"/>
</dbReference>
<keyword evidence="3 7" id="KW-0694">RNA-binding</keyword>
<evidence type="ECO:0000256" key="2">
    <source>
        <dbReference type="ARBA" id="ARBA00022730"/>
    </source>
</evidence>
<dbReference type="Gene3D" id="3.40.5.10">
    <property type="entry name" value="Ribosomal protein L9, N-terminal domain"/>
    <property type="match status" value="1"/>
</dbReference>
<dbReference type="Gene3D" id="3.10.430.100">
    <property type="entry name" value="Ribosomal protein L9, C-terminal domain"/>
    <property type="match status" value="1"/>
</dbReference>
<comment type="similarity">
    <text evidence="1 7">Belongs to the bacterial ribosomal protein bL9 family.</text>
</comment>
<keyword evidence="2 7" id="KW-0699">rRNA-binding</keyword>
<reference evidence="9 10" key="1">
    <citation type="journal article" date="2019" name="Nat. Microbiol.">
        <title>Mediterranean grassland soil C-N compound turnover is dependent on rainfall and depth, and is mediated by genomically divergent microorganisms.</title>
        <authorList>
            <person name="Diamond S."/>
            <person name="Andeer P.F."/>
            <person name="Li Z."/>
            <person name="Crits-Christoph A."/>
            <person name="Burstein D."/>
            <person name="Anantharaman K."/>
            <person name="Lane K.R."/>
            <person name="Thomas B.C."/>
            <person name="Pan C."/>
            <person name="Northen T.R."/>
            <person name="Banfield J.F."/>
        </authorList>
    </citation>
    <scope>NUCLEOTIDE SEQUENCE [LARGE SCALE GENOMIC DNA]</scope>
    <source>
        <strain evidence="9">NP_7</strain>
    </source>
</reference>
<dbReference type="GO" id="GO:0006412">
    <property type="term" value="P:translation"/>
    <property type="evidence" value="ECO:0007669"/>
    <property type="project" value="UniProtKB-UniRule"/>
</dbReference>
<dbReference type="PROSITE" id="PS00651">
    <property type="entry name" value="RIBOSOMAL_L9"/>
    <property type="match status" value="1"/>
</dbReference>
<dbReference type="InterPro" id="IPR000244">
    <property type="entry name" value="Ribosomal_bL9"/>
</dbReference>
<name>A0A537J2I9_9BACT</name>
<organism evidence="9 10">
    <name type="scientific">Candidatus Segetimicrobium genomatis</name>
    <dbReference type="NCBI Taxonomy" id="2569760"/>
    <lineage>
        <taxon>Bacteria</taxon>
        <taxon>Bacillati</taxon>
        <taxon>Candidatus Sysuimicrobiota</taxon>
        <taxon>Candidatus Sysuimicrobiia</taxon>
        <taxon>Candidatus Sysuimicrobiales</taxon>
        <taxon>Candidatus Segetimicrobiaceae</taxon>
        <taxon>Candidatus Segetimicrobium</taxon>
    </lineage>
</organism>
<dbReference type="GO" id="GO:1990904">
    <property type="term" value="C:ribonucleoprotein complex"/>
    <property type="evidence" value="ECO:0007669"/>
    <property type="project" value="UniProtKB-KW"/>
</dbReference>
<evidence type="ECO:0000256" key="7">
    <source>
        <dbReference type="HAMAP-Rule" id="MF_00503"/>
    </source>
</evidence>
<dbReference type="EMBL" id="VBAO01000430">
    <property type="protein sequence ID" value="TMI77764.1"/>
    <property type="molecule type" value="Genomic_DNA"/>
</dbReference>
<keyword evidence="5 7" id="KW-0687">Ribonucleoprotein</keyword>
<dbReference type="InterPro" id="IPR036935">
    <property type="entry name" value="Ribosomal_bL9_N_sf"/>
</dbReference>
<accession>A0A537J2I9</accession>
<dbReference type="GO" id="GO:0003735">
    <property type="term" value="F:structural constituent of ribosome"/>
    <property type="evidence" value="ECO:0007669"/>
    <property type="project" value="InterPro"/>
</dbReference>
<evidence type="ECO:0000256" key="3">
    <source>
        <dbReference type="ARBA" id="ARBA00022884"/>
    </source>
</evidence>
<dbReference type="AlphaFoldDB" id="A0A537J2I9"/>
<dbReference type="GO" id="GO:0005840">
    <property type="term" value="C:ribosome"/>
    <property type="evidence" value="ECO:0007669"/>
    <property type="project" value="UniProtKB-KW"/>
</dbReference>
<dbReference type="GO" id="GO:0019843">
    <property type="term" value="F:rRNA binding"/>
    <property type="evidence" value="ECO:0007669"/>
    <property type="project" value="UniProtKB-UniRule"/>
</dbReference>
<dbReference type="InterPro" id="IPR036791">
    <property type="entry name" value="Ribosomal_bL9_C_sf"/>
</dbReference>
<evidence type="ECO:0000313" key="9">
    <source>
        <dbReference type="EMBL" id="TMI77764.1"/>
    </source>
</evidence>
<proteinExistence type="inferred from homology"/>
<dbReference type="HAMAP" id="MF_00503">
    <property type="entry name" value="Ribosomal_bL9"/>
    <property type="match status" value="1"/>
</dbReference>
<evidence type="ECO:0000256" key="1">
    <source>
        <dbReference type="ARBA" id="ARBA00010605"/>
    </source>
</evidence>
<dbReference type="SUPFAM" id="SSF55653">
    <property type="entry name" value="Ribosomal protein L9 C-domain"/>
    <property type="match status" value="1"/>
</dbReference>
<dbReference type="SUPFAM" id="SSF55658">
    <property type="entry name" value="L9 N-domain-like"/>
    <property type="match status" value="1"/>
</dbReference>
<dbReference type="Pfam" id="PF03948">
    <property type="entry name" value="Ribosomal_L9_C"/>
    <property type="match status" value="1"/>
</dbReference>
<gene>
    <name evidence="7" type="primary">rplI</name>
    <name evidence="9" type="ORF">E6H04_13565</name>
</gene>
<evidence type="ECO:0000256" key="6">
    <source>
        <dbReference type="ARBA" id="ARBA00035292"/>
    </source>
</evidence>
<evidence type="ECO:0000259" key="8">
    <source>
        <dbReference type="PROSITE" id="PS00651"/>
    </source>
</evidence>